<gene>
    <name evidence="1" type="ORF">C1S65_16485</name>
</gene>
<evidence type="ECO:0000313" key="1">
    <source>
        <dbReference type="EMBL" id="AXA25633.1"/>
    </source>
</evidence>
<sequence>MDDAPSNLDIACQIGITELEVARYRGDTFRLSDGAWLIHFKFQMPKELRKGLTGSFTLLCRAPQITGDARTPEG</sequence>
<proteinExistence type="predicted"/>
<name>A0AAD0L7T7_PSEPU</name>
<dbReference type="EMBL" id="CP030750">
    <property type="protein sequence ID" value="AXA25633.1"/>
    <property type="molecule type" value="Genomic_DNA"/>
</dbReference>
<evidence type="ECO:0000313" key="2">
    <source>
        <dbReference type="Proteomes" id="UP000251617"/>
    </source>
</evidence>
<dbReference type="AlphaFoldDB" id="A0AAD0L7T7"/>
<protein>
    <submittedName>
        <fullName evidence="1">Uncharacterized protein</fullName>
    </submittedName>
</protein>
<organism evidence="1 2">
    <name type="scientific">Pseudomonas putida</name>
    <name type="common">Arthrobacter siderocapsulatus</name>
    <dbReference type="NCBI Taxonomy" id="303"/>
    <lineage>
        <taxon>Bacteria</taxon>
        <taxon>Pseudomonadati</taxon>
        <taxon>Pseudomonadota</taxon>
        <taxon>Gammaproteobacteria</taxon>
        <taxon>Pseudomonadales</taxon>
        <taxon>Pseudomonadaceae</taxon>
        <taxon>Pseudomonas</taxon>
    </lineage>
</organism>
<accession>A0AAD0L7T7</accession>
<dbReference type="Proteomes" id="UP000251617">
    <property type="component" value="Chromosome"/>
</dbReference>
<reference evidence="1 2" key="1">
    <citation type="submission" date="2018-06" db="EMBL/GenBank/DDBJ databases">
        <title>The genome of Pseudomonas putida NX-1, a lignin degrader.</title>
        <authorList>
            <person name="Xu Z."/>
        </authorList>
    </citation>
    <scope>NUCLEOTIDE SEQUENCE [LARGE SCALE GENOMIC DNA]</scope>
    <source>
        <strain evidence="1 2">NX-1</strain>
    </source>
</reference>